<keyword evidence="4" id="KW-1185">Reference proteome</keyword>
<dbReference type="Proteomes" id="UP000500938">
    <property type="component" value="Chromosome"/>
</dbReference>
<dbReference type="InterPro" id="IPR025605">
    <property type="entry name" value="OST-HTH/LOTUS_dom"/>
</dbReference>
<feature type="compositionally biased region" description="Low complexity" evidence="1">
    <location>
        <begin position="420"/>
        <end position="432"/>
    </location>
</feature>
<dbReference type="PROSITE" id="PS51644">
    <property type="entry name" value="HTH_OST"/>
    <property type="match status" value="1"/>
</dbReference>
<dbReference type="Pfam" id="PF01936">
    <property type="entry name" value="NYN"/>
    <property type="match status" value="1"/>
</dbReference>
<feature type="region of interest" description="Disordered" evidence="1">
    <location>
        <begin position="1"/>
        <end position="38"/>
    </location>
</feature>
<dbReference type="CDD" id="cd11297">
    <property type="entry name" value="PIN_LabA-like_N_1"/>
    <property type="match status" value="1"/>
</dbReference>
<feature type="region of interest" description="Disordered" evidence="1">
    <location>
        <begin position="661"/>
        <end position="749"/>
    </location>
</feature>
<feature type="region of interest" description="Disordered" evidence="1">
    <location>
        <begin position="272"/>
        <end position="347"/>
    </location>
</feature>
<gene>
    <name evidence="3" type="ORF">HKW67_11680</name>
</gene>
<dbReference type="Gene3D" id="3.40.50.1010">
    <property type="entry name" value="5'-nuclease"/>
    <property type="match status" value="1"/>
</dbReference>
<feature type="compositionally biased region" description="Low complexity" evidence="1">
    <location>
        <begin position="375"/>
        <end position="386"/>
    </location>
</feature>
<evidence type="ECO:0000259" key="2">
    <source>
        <dbReference type="PROSITE" id="PS51644"/>
    </source>
</evidence>
<dbReference type="InterPro" id="IPR021139">
    <property type="entry name" value="NYN"/>
</dbReference>
<name>A0A6M4IRI9_9BACT</name>
<evidence type="ECO:0000313" key="4">
    <source>
        <dbReference type="Proteomes" id="UP000500938"/>
    </source>
</evidence>
<feature type="compositionally biased region" description="Basic and acidic residues" evidence="1">
    <location>
        <begin position="404"/>
        <end position="419"/>
    </location>
</feature>
<feature type="compositionally biased region" description="Low complexity" evidence="1">
    <location>
        <begin position="683"/>
        <end position="740"/>
    </location>
</feature>
<organism evidence="3 4">
    <name type="scientific">Gemmatimonas groenlandica</name>
    <dbReference type="NCBI Taxonomy" id="2732249"/>
    <lineage>
        <taxon>Bacteria</taxon>
        <taxon>Pseudomonadati</taxon>
        <taxon>Gemmatimonadota</taxon>
        <taxon>Gemmatimonadia</taxon>
        <taxon>Gemmatimonadales</taxon>
        <taxon>Gemmatimonadaceae</taxon>
        <taxon>Gemmatimonas</taxon>
    </lineage>
</organism>
<accession>A0A6M4IRI9</accession>
<feature type="region of interest" description="Disordered" evidence="1">
    <location>
        <begin position="370"/>
        <end position="432"/>
    </location>
</feature>
<dbReference type="AlphaFoldDB" id="A0A6M4IRI9"/>
<reference evidence="3 4" key="1">
    <citation type="submission" date="2020-05" db="EMBL/GenBank/DDBJ databases">
        <title>Complete genome sequence of Gemmatimonas greenlandica TET16.</title>
        <authorList>
            <person name="Zeng Y."/>
        </authorList>
    </citation>
    <scope>NUCLEOTIDE SEQUENCE [LARGE SCALE GENOMIC DNA]</scope>
    <source>
        <strain evidence="3 4">TET16</strain>
    </source>
</reference>
<protein>
    <submittedName>
        <fullName evidence="3">NYN domain-containing protein</fullName>
    </submittedName>
</protein>
<evidence type="ECO:0000256" key="1">
    <source>
        <dbReference type="SAM" id="MobiDB-lite"/>
    </source>
</evidence>
<dbReference type="KEGG" id="ggr:HKW67_11680"/>
<dbReference type="PANTHER" id="PTHR35811">
    <property type="entry name" value="SLR1870 PROTEIN"/>
    <property type="match status" value="1"/>
</dbReference>
<feature type="domain" description="HTH OST-type" evidence="2">
    <location>
        <begin position="200"/>
        <end position="277"/>
    </location>
</feature>
<evidence type="ECO:0000313" key="3">
    <source>
        <dbReference type="EMBL" id="QJR36117.1"/>
    </source>
</evidence>
<dbReference type="PANTHER" id="PTHR35811:SF1">
    <property type="entry name" value="HTH OST-TYPE DOMAIN-CONTAINING PROTEIN"/>
    <property type="match status" value="1"/>
</dbReference>
<sequence length="749" mass="78466">MSRHDTRSRSAAPSRTIAPFHRGPQAVTPMTSPNAAPPAHAPNAALLIDFDNVTMGIRSDLQGELNNLLSSDIVKGKVAVRRAYADWRRYPQYIVPLTESSIDLIFAPAYGSSKKNATDIRLAIDAMELVFTRPEIGTFVLLSGDSDFSSMVIKLKEYGKYVIGVGIRESSSDLLVMNCDEYYSYNALAGLTKTGDDESTRWDPWELVTESVNRMKRNGDVMRSDRLKQVMQEIDSSFDEKNLGMPKFSRFVQDASHKGLLKVTKLDSGQLEIDTPDGSIAPASSASAAAPAEPRREESDRERDERRGRRGRRGRGRDRFDRTPVDGEVRDATQDAADAEHDAADDAAEAAELVSFAPLLDSAAVDVPAEADATGEPGVDAAADAAGEVEREARRGRNRRGRGRDRFRDREGREPRAEADAAAQADGEVAPAADADVPAVPVVAAPVFVAPVAATPAAATPTFGSAVAGHIGSSGERLTRSEAFDLVRRAVEALVQGDDSTSASAARTKAFELLGRDSESLSSRMFERILQDAHDANMIDLRRRGNDFEVARAADAASIVEQLKTVDDAQKAEAKAAAALLPQAPRGMGARGVAPRGGSRGRAPAGPPADLLMFGVVGARPVGAVAPATNGTTAAAPVAPVAVSPVAAPTAPVVVEAPSVPAAPTAPARGRGAKPAAKKETPVKAAPAKSAPAKSPAPAKKAVAKAPAKAAPKAAKAPAKAAKPAAKAPAPAAKKAAAKAPAKKAAKKR</sequence>
<feature type="compositionally biased region" description="Basic and acidic residues" evidence="1">
    <location>
        <begin position="317"/>
        <end position="344"/>
    </location>
</feature>
<feature type="compositionally biased region" description="Low complexity" evidence="1">
    <location>
        <begin position="661"/>
        <end position="675"/>
    </location>
</feature>
<dbReference type="EMBL" id="CP053085">
    <property type="protein sequence ID" value="QJR36117.1"/>
    <property type="molecule type" value="Genomic_DNA"/>
</dbReference>
<dbReference type="GO" id="GO:0004540">
    <property type="term" value="F:RNA nuclease activity"/>
    <property type="evidence" value="ECO:0007669"/>
    <property type="project" value="InterPro"/>
</dbReference>
<feature type="compositionally biased region" description="Low complexity" evidence="1">
    <location>
        <begin position="276"/>
        <end position="292"/>
    </location>
</feature>
<feature type="compositionally biased region" description="Basic and acidic residues" evidence="1">
    <location>
        <begin position="293"/>
        <end position="307"/>
    </location>
</feature>
<proteinExistence type="predicted"/>